<organism evidence="1 2">
    <name type="scientific">Armillaria tabescens</name>
    <name type="common">Ringless honey mushroom</name>
    <name type="synonym">Agaricus tabescens</name>
    <dbReference type="NCBI Taxonomy" id="1929756"/>
    <lineage>
        <taxon>Eukaryota</taxon>
        <taxon>Fungi</taxon>
        <taxon>Dikarya</taxon>
        <taxon>Basidiomycota</taxon>
        <taxon>Agaricomycotina</taxon>
        <taxon>Agaricomycetes</taxon>
        <taxon>Agaricomycetidae</taxon>
        <taxon>Agaricales</taxon>
        <taxon>Marasmiineae</taxon>
        <taxon>Physalacriaceae</taxon>
        <taxon>Desarmillaria</taxon>
    </lineage>
</organism>
<dbReference type="GeneID" id="85366321"/>
<dbReference type="EMBL" id="JAUEPS010000027">
    <property type="protein sequence ID" value="KAK0454223.1"/>
    <property type="molecule type" value="Genomic_DNA"/>
</dbReference>
<dbReference type="Gene3D" id="3.80.10.10">
    <property type="entry name" value="Ribonuclease Inhibitor"/>
    <property type="match status" value="1"/>
</dbReference>
<keyword evidence="2" id="KW-1185">Reference proteome</keyword>
<reference evidence="1" key="1">
    <citation type="submission" date="2023-06" db="EMBL/GenBank/DDBJ databases">
        <authorList>
            <consortium name="Lawrence Berkeley National Laboratory"/>
            <person name="Ahrendt S."/>
            <person name="Sahu N."/>
            <person name="Indic B."/>
            <person name="Wong-Bajracharya J."/>
            <person name="Merenyi Z."/>
            <person name="Ke H.-M."/>
            <person name="Monk M."/>
            <person name="Kocsube S."/>
            <person name="Drula E."/>
            <person name="Lipzen A."/>
            <person name="Balint B."/>
            <person name="Henrissat B."/>
            <person name="Andreopoulos B."/>
            <person name="Martin F.M."/>
            <person name="Harder C.B."/>
            <person name="Rigling D."/>
            <person name="Ford K.L."/>
            <person name="Foster G.D."/>
            <person name="Pangilinan J."/>
            <person name="Papanicolaou A."/>
            <person name="Barry K."/>
            <person name="LaButti K."/>
            <person name="Viragh M."/>
            <person name="Koriabine M."/>
            <person name="Yan M."/>
            <person name="Riley R."/>
            <person name="Champramary S."/>
            <person name="Plett K.L."/>
            <person name="Tsai I.J."/>
            <person name="Slot J."/>
            <person name="Sipos G."/>
            <person name="Plett J."/>
            <person name="Nagy L.G."/>
            <person name="Grigoriev I.V."/>
        </authorList>
    </citation>
    <scope>NUCLEOTIDE SEQUENCE</scope>
    <source>
        <strain evidence="1">CCBAS 213</strain>
    </source>
</reference>
<comment type="caution">
    <text evidence="1">The sequence shown here is derived from an EMBL/GenBank/DDBJ whole genome shotgun (WGS) entry which is preliminary data.</text>
</comment>
<protein>
    <submittedName>
        <fullName evidence="1">Uncharacterized protein</fullName>
    </submittedName>
</protein>
<dbReference type="SUPFAM" id="SSF52047">
    <property type="entry name" value="RNI-like"/>
    <property type="match status" value="1"/>
</dbReference>
<accession>A0AA39K4J7</accession>
<dbReference type="Proteomes" id="UP001175211">
    <property type="component" value="Unassembled WGS sequence"/>
</dbReference>
<dbReference type="RefSeq" id="XP_060328611.1">
    <property type="nucleotide sequence ID" value="XM_060482773.1"/>
</dbReference>
<proteinExistence type="predicted"/>
<gene>
    <name evidence="1" type="ORF">EV420DRAFT_605840</name>
</gene>
<evidence type="ECO:0000313" key="2">
    <source>
        <dbReference type="Proteomes" id="UP001175211"/>
    </source>
</evidence>
<dbReference type="InterPro" id="IPR032675">
    <property type="entry name" value="LRR_dom_sf"/>
</dbReference>
<dbReference type="AlphaFoldDB" id="A0AA39K4J7"/>
<name>A0AA39K4J7_ARMTA</name>
<evidence type="ECO:0000313" key="1">
    <source>
        <dbReference type="EMBL" id="KAK0454223.1"/>
    </source>
</evidence>
<sequence length="417" mass="47375">MQHMADVQPAAPDLSLQIVESTYRANTTKETTFNSLPQEHVDAIIDEIHNDSDLGTARRTLKSCALVSRIFVRRTRKHLFGHLSIRSIRECQRFLACPQVHSFTTSLTIIFQRRYPNDEGYPIMPTLTALPSLVDALHNVNTIKLCGMDWKSLSQRFVDSLASRSFASVTLILTRFPDSKALYSFLSHSPNLRQFSCFGTTIDNGDNSPFSASFDASHRPRITELRLRKMNQIPDMLLSPALSSVNLQSLRILEVVIDGIGEFDQARRLMNLTVHSLEVLRVSYLMKRPADPSDYLPIERLQKLQSIIIDIRLYGLGIFQWWIEHFERYPTMQCSCVHLFVVDTLADGADWKRLDTALSRTSIRSLVVTVFMTSASTQSMIKSAIEKNLPILMSCQIARVQPAMHNFHVLVGNFNTD</sequence>